<evidence type="ECO:0000313" key="9">
    <source>
        <dbReference type="EMBL" id="GAA1618650.1"/>
    </source>
</evidence>
<comment type="catalytic activity">
    <reaction evidence="6">
        <text>tRNA(Sec) + L-serine + ATP = L-seryl-tRNA(Sec) + AMP + diphosphate + H(+)</text>
        <dbReference type="Rhea" id="RHEA:42580"/>
        <dbReference type="Rhea" id="RHEA-COMP:9742"/>
        <dbReference type="Rhea" id="RHEA-COMP:10128"/>
        <dbReference type="ChEBI" id="CHEBI:15378"/>
        <dbReference type="ChEBI" id="CHEBI:30616"/>
        <dbReference type="ChEBI" id="CHEBI:33019"/>
        <dbReference type="ChEBI" id="CHEBI:33384"/>
        <dbReference type="ChEBI" id="CHEBI:78442"/>
        <dbReference type="ChEBI" id="CHEBI:78533"/>
        <dbReference type="ChEBI" id="CHEBI:456215"/>
        <dbReference type="EC" id="6.1.1.11"/>
    </reaction>
</comment>
<comment type="function">
    <text evidence="6">Catalyzes the attachment of serine to tRNA(Ser). Is also able to aminoacylate tRNA(Sec) with serine, to form the misacylated tRNA L-seryl-tRNA(Sec), which will be further converted into selenocysteinyl-tRNA(Sec).</text>
</comment>
<dbReference type="NCBIfam" id="TIGR00414">
    <property type="entry name" value="serS"/>
    <property type="match status" value="1"/>
</dbReference>
<evidence type="ECO:0000313" key="10">
    <source>
        <dbReference type="Proteomes" id="UP001501319"/>
    </source>
</evidence>
<feature type="binding site" evidence="6">
    <location>
        <position position="436"/>
    </location>
    <ligand>
        <name>L-serine</name>
        <dbReference type="ChEBI" id="CHEBI:33384"/>
    </ligand>
</feature>
<accession>A0ABN2EUT0</accession>
<comment type="similarity">
    <text evidence="6">Belongs to the class-II aminoacyl-tRNA synthetase family. Type-1 seryl-tRNA synthetase subfamily.</text>
</comment>
<reference evidence="9 10" key="1">
    <citation type="journal article" date="2019" name="Int. J. Syst. Evol. Microbiol.">
        <title>The Global Catalogue of Microorganisms (GCM) 10K type strain sequencing project: providing services to taxonomists for standard genome sequencing and annotation.</title>
        <authorList>
            <consortium name="The Broad Institute Genomics Platform"/>
            <consortium name="The Broad Institute Genome Sequencing Center for Infectious Disease"/>
            <person name="Wu L."/>
            <person name="Ma J."/>
        </authorList>
    </citation>
    <scope>NUCLEOTIDE SEQUENCE [LARGE SCALE GENOMIC DNA]</scope>
    <source>
        <strain evidence="9 10">JCM 14306</strain>
    </source>
</reference>
<dbReference type="CDD" id="cd00770">
    <property type="entry name" value="SerRS_core"/>
    <property type="match status" value="1"/>
</dbReference>
<comment type="subunit">
    <text evidence="6">Homodimer. The tRNA molecule binds across the dimer.</text>
</comment>
<evidence type="ECO:0000256" key="1">
    <source>
        <dbReference type="ARBA" id="ARBA00022598"/>
    </source>
</evidence>
<dbReference type="PIRSF" id="PIRSF001529">
    <property type="entry name" value="Ser-tRNA-synth_IIa"/>
    <property type="match status" value="1"/>
</dbReference>
<dbReference type="InterPro" id="IPR033729">
    <property type="entry name" value="SerRS_core"/>
</dbReference>
<feature type="coiled-coil region" evidence="7">
    <location>
        <begin position="128"/>
        <end position="155"/>
    </location>
</feature>
<keyword evidence="10" id="KW-1185">Reference proteome</keyword>
<keyword evidence="5 6" id="KW-0030">Aminoacyl-tRNA synthetase</keyword>
<dbReference type="PANTHER" id="PTHR11778">
    <property type="entry name" value="SERYL-TRNA SYNTHETASE"/>
    <property type="match status" value="1"/>
</dbReference>
<evidence type="ECO:0000256" key="5">
    <source>
        <dbReference type="ARBA" id="ARBA00023146"/>
    </source>
</evidence>
<gene>
    <name evidence="6 9" type="primary">serS</name>
    <name evidence="9" type="ORF">GCM10009744_01600</name>
</gene>
<comment type="pathway">
    <text evidence="6">Aminoacyl-tRNA biosynthesis; selenocysteinyl-tRNA(Sec) biosynthesis; L-seryl-tRNA(Sec) from L-serine and tRNA(Sec): step 1/1.</text>
</comment>
<dbReference type="InterPro" id="IPR045864">
    <property type="entry name" value="aa-tRNA-synth_II/BPL/LPL"/>
</dbReference>
<keyword evidence="2 6" id="KW-0547">Nucleotide-binding</keyword>
<dbReference type="InterPro" id="IPR015866">
    <property type="entry name" value="Ser-tRNA-synth_1_N"/>
</dbReference>
<evidence type="ECO:0000256" key="2">
    <source>
        <dbReference type="ARBA" id="ARBA00022741"/>
    </source>
</evidence>
<dbReference type="Pfam" id="PF02403">
    <property type="entry name" value="Seryl_tRNA_N"/>
    <property type="match status" value="1"/>
</dbReference>
<dbReference type="Gene3D" id="1.10.287.40">
    <property type="entry name" value="Serine-tRNA synthetase, tRNA binding domain"/>
    <property type="match status" value="1"/>
</dbReference>
<evidence type="ECO:0000256" key="6">
    <source>
        <dbReference type="HAMAP-Rule" id="MF_00176"/>
    </source>
</evidence>
<dbReference type="InterPro" id="IPR006195">
    <property type="entry name" value="aa-tRNA-synth_II"/>
</dbReference>
<dbReference type="InterPro" id="IPR002314">
    <property type="entry name" value="aa-tRNA-synt_IIb"/>
</dbReference>
<keyword evidence="1 6" id="KW-0436">Ligase</keyword>
<dbReference type="HAMAP" id="MF_00176">
    <property type="entry name" value="Ser_tRNA_synth_type1"/>
    <property type="match status" value="1"/>
</dbReference>
<evidence type="ECO:0000256" key="3">
    <source>
        <dbReference type="ARBA" id="ARBA00022840"/>
    </source>
</evidence>
<comment type="caution">
    <text evidence="9">The sequence shown here is derived from an EMBL/GenBank/DDBJ whole genome shotgun (WGS) entry which is preliminary data.</text>
</comment>
<evidence type="ECO:0000256" key="4">
    <source>
        <dbReference type="ARBA" id="ARBA00022917"/>
    </source>
</evidence>
<feature type="binding site" evidence="6">
    <location>
        <position position="330"/>
    </location>
    <ligand>
        <name>ATP</name>
        <dbReference type="ChEBI" id="CHEBI:30616"/>
    </ligand>
</feature>
<dbReference type="SUPFAM" id="SSF55681">
    <property type="entry name" value="Class II aaRS and biotin synthetases"/>
    <property type="match status" value="1"/>
</dbReference>
<evidence type="ECO:0000259" key="8">
    <source>
        <dbReference type="PROSITE" id="PS50862"/>
    </source>
</evidence>
<feature type="binding site" evidence="6">
    <location>
        <begin position="314"/>
        <end position="316"/>
    </location>
    <ligand>
        <name>ATP</name>
        <dbReference type="ChEBI" id="CHEBI:30616"/>
    </ligand>
</feature>
<evidence type="ECO:0000256" key="7">
    <source>
        <dbReference type="SAM" id="Coils"/>
    </source>
</evidence>
<feature type="binding site" evidence="6">
    <location>
        <position position="337"/>
    </location>
    <ligand>
        <name>L-serine</name>
        <dbReference type="ChEBI" id="CHEBI:33384"/>
    </ligand>
</feature>
<dbReference type="SUPFAM" id="SSF46589">
    <property type="entry name" value="tRNA-binding arm"/>
    <property type="match status" value="1"/>
</dbReference>
<keyword evidence="6" id="KW-0963">Cytoplasm</keyword>
<dbReference type="InterPro" id="IPR002317">
    <property type="entry name" value="Ser-tRNA-ligase_type_1"/>
</dbReference>
<dbReference type="Pfam" id="PF00587">
    <property type="entry name" value="tRNA-synt_2b"/>
    <property type="match status" value="1"/>
</dbReference>
<feature type="binding site" evidence="6">
    <location>
        <begin position="283"/>
        <end position="285"/>
    </location>
    <ligand>
        <name>L-serine</name>
        <dbReference type="ChEBI" id="CHEBI:33384"/>
    </ligand>
</feature>
<feature type="domain" description="Aminoacyl-transfer RNA synthetases class-II family profile" evidence="8">
    <location>
        <begin position="193"/>
        <end position="460"/>
    </location>
</feature>
<sequence length="478" mass="52776">MNGNAPSTTVSARPRALGGWWFICRFNPPRRRAGATSSSRIRFARSDTPRYPRGVIDAKLLRENPDVVRAALTKRGESTDLVDQILAADGDRRSSIAAFESLRAEQKGLGKQVAQAKGDERTALLERTKALSAEVKAKEAAANEAEGRFDELSRALPNLVSDEAPVGGEKDFVVREVVGKPRDFAAEGFEPRDHLELGELLDAIDMERGAKVSGARFYFLKGVGALLQLGMLQLAVQLAVEKGFTPMITPTLVKPEVMGGTGYLGAHQDVYQLRNDDLYLVGTSEVALAGYHMDEILDLSAGPKRYAGWSSCYRPEAGSYGKDTRGIIRVHQFDKVEMFSYTTLEDAAAEHERLLGWEKEMLDKMELAYRVIDTATGDLGTSAYRKFDCEAWVPTQGAYRELTSTSNTTDYQARRLNIRHRDADGKTRPVATLNGTLATTRWLVPILETHQLADGSVRVPTALRPYLGGREVLEPVRR</sequence>
<comment type="domain">
    <text evidence="6">Consists of two distinct domains, a catalytic core and a N-terminal extension that is involved in tRNA binding.</text>
</comment>
<organism evidence="9 10">
    <name type="scientific">Kribbella alba</name>
    <dbReference type="NCBI Taxonomy" id="190197"/>
    <lineage>
        <taxon>Bacteria</taxon>
        <taxon>Bacillati</taxon>
        <taxon>Actinomycetota</taxon>
        <taxon>Actinomycetes</taxon>
        <taxon>Propionibacteriales</taxon>
        <taxon>Kribbellaceae</taxon>
        <taxon>Kribbella</taxon>
    </lineage>
</organism>
<dbReference type="GO" id="GO:0016874">
    <property type="term" value="F:ligase activity"/>
    <property type="evidence" value="ECO:0007669"/>
    <property type="project" value="UniProtKB-KW"/>
</dbReference>
<protein>
    <recommendedName>
        <fullName evidence="6">Serine--tRNA ligase</fullName>
        <ecNumber evidence="6">6.1.1.11</ecNumber>
    </recommendedName>
    <alternativeName>
        <fullName evidence="6">Seryl-tRNA synthetase</fullName>
        <shortName evidence="6">SerRS</shortName>
    </alternativeName>
    <alternativeName>
        <fullName evidence="6">Seryl-tRNA(Ser/Sec) synthetase</fullName>
    </alternativeName>
</protein>
<dbReference type="PRINTS" id="PR00981">
    <property type="entry name" value="TRNASYNTHSER"/>
</dbReference>
<proteinExistence type="inferred from homology"/>
<keyword evidence="3 6" id="KW-0067">ATP-binding</keyword>
<keyword evidence="7" id="KW-0175">Coiled coil</keyword>
<comment type="subcellular location">
    <subcellularLocation>
        <location evidence="6">Cytoplasm</location>
    </subcellularLocation>
</comment>
<dbReference type="InterPro" id="IPR042103">
    <property type="entry name" value="SerRS_1_N_sf"/>
</dbReference>
<feature type="binding site" evidence="6">
    <location>
        <begin position="401"/>
        <end position="404"/>
    </location>
    <ligand>
        <name>ATP</name>
        <dbReference type="ChEBI" id="CHEBI:30616"/>
    </ligand>
</feature>
<comment type="catalytic activity">
    <reaction evidence="6">
        <text>tRNA(Ser) + L-serine + ATP = L-seryl-tRNA(Ser) + AMP + diphosphate + H(+)</text>
        <dbReference type="Rhea" id="RHEA:12292"/>
        <dbReference type="Rhea" id="RHEA-COMP:9669"/>
        <dbReference type="Rhea" id="RHEA-COMP:9703"/>
        <dbReference type="ChEBI" id="CHEBI:15378"/>
        <dbReference type="ChEBI" id="CHEBI:30616"/>
        <dbReference type="ChEBI" id="CHEBI:33019"/>
        <dbReference type="ChEBI" id="CHEBI:33384"/>
        <dbReference type="ChEBI" id="CHEBI:78442"/>
        <dbReference type="ChEBI" id="CHEBI:78533"/>
        <dbReference type="ChEBI" id="CHEBI:456215"/>
        <dbReference type="EC" id="6.1.1.11"/>
    </reaction>
</comment>
<keyword evidence="4 6" id="KW-0648">Protein biosynthesis</keyword>
<dbReference type="Gene3D" id="3.30.930.10">
    <property type="entry name" value="Bira Bifunctional Protein, Domain 2"/>
    <property type="match status" value="1"/>
</dbReference>
<dbReference type="EC" id="6.1.1.11" evidence="6"/>
<dbReference type="InterPro" id="IPR010978">
    <property type="entry name" value="tRNA-bd_arm"/>
</dbReference>
<dbReference type="Proteomes" id="UP001501319">
    <property type="component" value="Unassembled WGS sequence"/>
</dbReference>
<dbReference type="PROSITE" id="PS50862">
    <property type="entry name" value="AA_TRNA_LIGASE_II"/>
    <property type="match status" value="1"/>
</dbReference>
<dbReference type="EMBL" id="BAAANE010000001">
    <property type="protein sequence ID" value="GAA1618650.1"/>
    <property type="molecule type" value="Genomic_DNA"/>
</dbReference>
<name>A0ABN2EUT0_9ACTN</name>